<name>A0AAE3NY03_9BACT</name>
<dbReference type="AlphaFoldDB" id="A0AAE3NY03"/>
<feature type="chain" id="PRO_5042159901" evidence="8">
    <location>
        <begin position="18"/>
        <end position="776"/>
    </location>
</feature>
<dbReference type="Gene3D" id="2.170.130.10">
    <property type="entry name" value="TonB-dependent receptor, plug domain"/>
    <property type="match status" value="1"/>
</dbReference>
<dbReference type="GO" id="GO:0009279">
    <property type="term" value="C:cell outer membrane"/>
    <property type="evidence" value="ECO:0007669"/>
    <property type="project" value="UniProtKB-SubCell"/>
</dbReference>
<feature type="domain" description="TonB-dependent receptor plug" evidence="9">
    <location>
        <begin position="145"/>
        <end position="221"/>
    </location>
</feature>
<comment type="caution">
    <text evidence="10">The sequence shown here is derived from an EMBL/GenBank/DDBJ whole genome shotgun (WGS) entry which is preliminary data.</text>
</comment>
<dbReference type="Gene3D" id="2.40.170.20">
    <property type="entry name" value="TonB-dependent receptor, beta-barrel domain"/>
    <property type="match status" value="1"/>
</dbReference>
<keyword evidence="10" id="KW-0675">Receptor</keyword>
<sequence length="776" mass="89293">MKKFISLYFTIVSFLFAQNESSLSGFIYDKTTGEALIGANVFIPNINRGAVSNVFGFYSIPKIKSGIYNVNISYVGYKTYTIKLDLRNDEDKRLNVYLEQDVIQGKEIIVKADSIRVVERLFNKPVSNIELSPKQIQSVPRVIEADLLRTLQTLPGIVPLSDFSSAIYVRGGTPDQNLFMIDGTDVYNPEHAFGLFSTFNTDAIKKVEVYKGGFGAEYGGRLSSVIDVTNNDGNRNFYEGKASLSLLSLSSTISGPIRNIGSISGSIRRTYLDQTIAKWVDEVPDYYFIDGNLKAFFDLNNSNKLSVSYFGSKDNLNFVLDKKRPESLGFDYIWGNQTGSINLRSIFASNLFGNFWITFSHFNSFFDFDDVGVKEDNQINDLTFKGNIQYFYSENFNFKFGFEQKNANGGLKQDFPGGKVDASKSRKLFSFYSSSVWKPNPLWNIEFGLRGDYFFSDKIYKNLDPRFSLKYRLSENANIKLSAGSFHQYANRIPRLFFVSIWTTADSFVRGSSSNHFIFGYERALGEKFQLEFETYYKTYKDIYSYNQNYVADVVPSNYSNDNVPIYNNQKGLFTRGDGYSYGIEFLLRKETGAITGWLSYSFSNTYYTFDGINQGKSFMPRHNRTHAINLVSTIDLNNFINEIKNQSFEKRDKQWILGLNFTFFSGQPITLPSSVYLFTQFPDWEQNKNSLATYPSTINTFNLPYYSRFDFSLTYEIDYDSWKISPYIQVFNLFNRKNVWFIQYKNEIKDGRVKQKIENVNMFPILPSFGITIKF</sequence>
<keyword evidence="3" id="KW-1134">Transmembrane beta strand</keyword>
<evidence type="ECO:0000256" key="6">
    <source>
        <dbReference type="ARBA" id="ARBA00023136"/>
    </source>
</evidence>
<keyword evidence="2" id="KW-0813">Transport</keyword>
<dbReference type="SUPFAM" id="SSF49464">
    <property type="entry name" value="Carboxypeptidase regulatory domain-like"/>
    <property type="match status" value="1"/>
</dbReference>
<dbReference type="GO" id="GO:0015344">
    <property type="term" value="F:siderophore uptake transmembrane transporter activity"/>
    <property type="evidence" value="ECO:0007669"/>
    <property type="project" value="TreeGrafter"/>
</dbReference>
<dbReference type="InterPro" id="IPR037066">
    <property type="entry name" value="Plug_dom_sf"/>
</dbReference>
<dbReference type="Pfam" id="PF13715">
    <property type="entry name" value="CarbopepD_reg_2"/>
    <property type="match status" value="1"/>
</dbReference>
<dbReference type="Proteomes" id="UP001221302">
    <property type="component" value="Unassembled WGS sequence"/>
</dbReference>
<dbReference type="InterPro" id="IPR039426">
    <property type="entry name" value="TonB-dep_rcpt-like"/>
</dbReference>
<dbReference type="InterPro" id="IPR012910">
    <property type="entry name" value="Plug_dom"/>
</dbReference>
<dbReference type="PANTHER" id="PTHR30069:SF29">
    <property type="entry name" value="HEMOGLOBIN AND HEMOGLOBIN-HAPTOGLOBIN-BINDING PROTEIN 1-RELATED"/>
    <property type="match status" value="1"/>
</dbReference>
<proteinExistence type="predicted"/>
<dbReference type="Gene3D" id="2.60.40.1120">
    <property type="entry name" value="Carboxypeptidase-like, regulatory domain"/>
    <property type="match status" value="1"/>
</dbReference>
<dbReference type="SUPFAM" id="SSF56935">
    <property type="entry name" value="Porins"/>
    <property type="match status" value="1"/>
</dbReference>
<dbReference type="InterPro" id="IPR036942">
    <property type="entry name" value="Beta-barrel_TonB_sf"/>
</dbReference>
<organism evidence="10 11">
    <name type="scientific">Stygiobacter electus</name>
    <dbReference type="NCBI Taxonomy" id="3032292"/>
    <lineage>
        <taxon>Bacteria</taxon>
        <taxon>Pseudomonadati</taxon>
        <taxon>Ignavibacteriota</taxon>
        <taxon>Ignavibacteria</taxon>
        <taxon>Ignavibacteriales</taxon>
        <taxon>Melioribacteraceae</taxon>
        <taxon>Stygiobacter</taxon>
    </lineage>
</organism>
<evidence type="ECO:0000256" key="8">
    <source>
        <dbReference type="SAM" id="SignalP"/>
    </source>
</evidence>
<comment type="subcellular location">
    <subcellularLocation>
        <location evidence="1">Cell outer membrane</location>
        <topology evidence="1">Multi-pass membrane protein</topology>
    </subcellularLocation>
</comment>
<dbReference type="EMBL" id="JARGDL010000023">
    <property type="protein sequence ID" value="MDF1613001.1"/>
    <property type="molecule type" value="Genomic_DNA"/>
</dbReference>
<keyword evidence="7" id="KW-0998">Cell outer membrane</keyword>
<keyword evidence="6" id="KW-0472">Membrane</keyword>
<evidence type="ECO:0000256" key="5">
    <source>
        <dbReference type="ARBA" id="ARBA00022729"/>
    </source>
</evidence>
<protein>
    <submittedName>
        <fullName evidence="10">TonB-dependent receptor</fullName>
    </submittedName>
</protein>
<evidence type="ECO:0000313" key="11">
    <source>
        <dbReference type="Proteomes" id="UP001221302"/>
    </source>
</evidence>
<evidence type="ECO:0000256" key="7">
    <source>
        <dbReference type="ARBA" id="ARBA00023237"/>
    </source>
</evidence>
<dbReference type="GO" id="GO:0044718">
    <property type="term" value="P:siderophore transmembrane transport"/>
    <property type="evidence" value="ECO:0007669"/>
    <property type="project" value="TreeGrafter"/>
</dbReference>
<evidence type="ECO:0000256" key="4">
    <source>
        <dbReference type="ARBA" id="ARBA00022692"/>
    </source>
</evidence>
<dbReference type="InterPro" id="IPR008969">
    <property type="entry name" value="CarboxyPept-like_regulatory"/>
</dbReference>
<gene>
    <name evidence="10" type="ORF">P0M35_12620</name>
</gene>
<evidence type="ECO:0000313" key="10">
    <source>
        <dbReference type="EMBL" id="MDF1613001.1"/>
    </source>
</evidence>
<keyword evidence="5 8" id="KW-0732">Signal</keyword>
<evidence type="ECO:0000259" key="9">
    <source>
        <dbReference type="Pfam" id="PF07715"/>
    </source>
</evidence>
<evidence type="ECO:0000256" key="3">
    <source>
        <dbReference type="ARBA" id="ARBA00022452"/>
    </source>
</evidence>
<evidence type="ECO:0000256" key="1">
    <source>
        <dbReference type="ARBA" id="ARBA00004571"/>
    </source>
</evidence>
<feature type="signal peptide" evidence="8">
    <location>
        <begin position="1"/>
        <end position="17"/>
    </location>
</feature>
<keyword evidence="11" id="KW-1185">Reference proteome</keyword>
<dbReference type="RefSeq" id="WP_321536772.1">
    <property type="nucleotide sequence ID" value="NZ_JARGDL010000023.1"/>
</dbReference>
<dbReference type="Pfam" id="PF07715">
    <property type="entry name" value="Plug"/>
    <property type="match status" value="1"/>
</dbReference>
<dbReference type="PANTHER" id="PTHR30069">
    <property type="entry name" value="TONB-DEPENDENT OUTER MEMBRANE RECEPTOR"/>
    <property type="match status" value="1"/>
</dbReference>
<keyword evidence="4" id="KW-0812">Transmembrane</keyword>
<reference evidence="10" key="1">
    <citation type="submission" date="2023-03" db="EMBL/GenBank/DDBJ databases">
        <title>Stygiobacter electus gen. nov., sp. nov., facultatively anaerobic thermotolerant bacterium of the class Ignavibacteria from a well of Yessentuki mineral water deposit.</title>
        <authorList>
            <person name="Podosokorskaya O.A."/>
            <person name="Elcheninov A.G."/>
            <person name="Petrova N.F."/>
            <person name="Zavarzina D.G."/>
            <person name="Kublanov I.V."/>
            <person name="Merkel A.Y."/>
        </authorList>
    </citation>
    <scope>NUCLEOTIDE SEQUENCE</scope>
    <source>
        <strain evidence="10">09-Me</strain>
    </source>
</reference>
<accession>A0AAE3NY03</accession>
<evidence type="ECO:0000256" key="2">
    <source>
        <dbReference type="ARBA" id="ARBA00022448"/>
    </source>
</evidence>